<dbReference type="PANTHER" id="PTHR11439:SF503">
    <property type="entry name" value="CYSTEINE-RICH RLK (RECEPTOR-LIKE PROTEIN KINASE) 8"/>
    <property type="match status" value="1"/>
</dbReference>
<dbReference type="Gramene" id="C.cajan_17764.t">
    <property type="protein sequence ID" value="C.cajan_17764.t.cds1"/>
    <property type="gene ID" value="C.cajan_17764"/>
</dbReference>
<gene>
    <name evidence="2" type="ORF">KK1_018287</name>
</gene>
<evidence type="ECO:0000259" key="1">
    <source>
        <dbReference type="Pfam" id="PF07727"/>
    </source>
</evidence>
<organism evidence="2 3">
    <name type="scientific">Cajanus cajan</name>
    <name type="common">Pigeon pea</name>
    <name type="synonym">Cajanus indicus</name>
    <dbReference type="NCBI Taxonomy" id="3821"/>
    <lineage>
        <taxon>Eukaryota</taxon>
        <taxon>Viridiplantae</taxon>
        <taxon>Streptophyta</taxon>
        <taxon>Embryophyta</taxon>
        <taxon>Tracheophyta</taxon>
        <taxon>Spermatophyta</taxon>
        <taxon>Magnoliopsida</taxon>
        <taxon>eudicotyledons</taxon>
        <taxon>Gunneridae</taxon>
        <taxon>Pentapetalae</taxon>
        <taxon>rosids</taxon>
        <taxon>fabids</taxon>
        <taxon>Fabales</taxon>
        <taxon>Fabaceae</taxon>
        <taxon>Papilionoideae</taxon>
        <taxon>50 kb inversion clade</taxon>
        <taxon>NPAAA clade</taxon>
        <taxon>indigoferoid/millettioid clade</taxon>
        <taxon>Phaseoleae</taxon>
        <taxon>Cajanus</taxon>
    </lineage>
</organism>
<dbReference type="AlphaFoldDB" id="A0A151T9I4"/>
<name>A0A151T9I4_CAJCA</name>
<proteinExistence type="predicted"/>
<reference evidence="2 3" key="1">
    <citation type="journal article" date="2012" name="Nat. Biotechnol.">
        <title>Draft genome sequence of pigeonpea (Cajanus cajan), an orphan legume crop of resource-poor farmers.</title>
        <authorList>
            <person name="Varshney R.K."/>
            <person name="Chen W."/>
            <person name="Li Y."/>
            <person name="Bharti A.K."/>
            <person name="Saxena R.K."/>
            <person name="Schlueter J.A."/>
            <person name="Donoghue M.T."/>
            <person name="Azam S."/>
            <person name="Fan G."/>
            <person name="Whaley A.M."/>
            <person name="Farmer A.D."/>
            <person name="Sheridan J."/>
            <person name="Iwata A."/>
            <person name="Tuteja R."/>
            <person name="Penmetsa R.V."/>
            <person name="Wu W."/>
            <person name="Upadhyaya H.D."/>
            <person name="Yang S.P."/>
            <person name="Shah T."/>
            <person name="Saxena K.B."/>
            <person name="Michael T."/>
            <person name="McCombie W.R."/>
            <person name="Yang B."/>
            <person name="Zhang G."/>
            <person name="Yang H."/>
            <person name="Wang J."/>
            <person name="Spillane C."/>
            <person name="Cook D.R."/>
            <person name="May G.D."/>
            <person name="Xu X."/>
            <person name="Jackson S.A."/>
        </authorList>
    </citation>
    <scope>NUCLEOTIDE SEQUENCE [LARGE SCALE GENOMIC DNA]</scope>
    <source>
        <strain evidence="3">cv. Asha</strain>
    </source>
</reference>
<accession>A0A151T9I4</accession>
<dbReference type="EMBL" id="CM003609">
    <property type="protein sequence ID" value="KYP63708.1"/>
    <property type="molecule type" value="Genomic_DNA"/>
</dbReference>
<dbReference type="InterPro" id="IPR013103">
    <property type="entry name" value="RVT_2"/>
</dbReference>
<keyword evidence="3" id="KW-1185">Reference proteome</keyword>
<evidence type="ECO:0000313" key="3">
    <source>
        <dbReference type="Proteomes" id="UP000075243"/>
    </source>
</evidence>
<dbReference type="Proteomes" id="UP000075243">
    <property type="component" value="Chromosome 7"/>
</dbReference>
<feature type="domain" description="Reverse transcriptase Ty1/copia-type" evidence="1">
    <location>
        <begin position="1"/>
        <end position="50"/>
    </location>
</feature>
<sequence>MTDLGLMSFFLGMEVKQDHGGVFICQKMYAREILKKLRMEDSKSTITPMNQKEQFSKDDGADKVEEHQFRSLIGCLMYLTTTRPDIMFVVSMLSRFMHCASEVHLQAAKQIVRYVKGTVDYGVKYTHS</sequence>
<dbReference type="PANTHER" id="PTHR11439">
    <property type="entry name" value="GAG-POL-RELATED RETROTRANSPOSON"/>
    <property type="match status" value="1"/>
</dbReference>
<dbReference type="Pfam" id="PF07727">
    <property type="entry name" value="RVT_2"/>
    <property type="match status" value="1"/>
</dbReference>
<evidence type="ECO:0000313" key="2">
    <source>
        <dbReference type="EMBL" id="KYP63708.1"/>
    </source>
</evidence>
<protein>
    <recommendedName>
        <fullName evidence="1">Reverse transcriptase Ty1/copia-type domain-containing protein</fullName>
    </recommendedName>
</protein>